<evidence type="ECO:0000313" key="4">
    <source>
        <dbReference type="EMBL" id="ORV04277.1"/>
    </source>
</evidence>
<dbReference type="Gene3D" id="3.40.50.720">
    <property type="entry name" value="NAD(P)-binding Rossmann-like Domain"/>
    <property type="match status" value="1"/>
</dbReference>
<dbReference type="Proteomes" id="UP000193484">
    <property type="component" value="Unassembled WGS sequence"/>
</dbReference>
<dbReference type="GO" id="GO:0005829">
    <property type="term" value="C:cytosol"/>
    <property type="evidence" value="ECO:0007669"/>
    <property type="project" value="TreeGrafter"/>
</dbReference>
<feature type="domain" description="RmlD-like substrate binding" evidence="3">
    <location>
        <begin position="1"/>
        <end position="276"/>
    </location>
</feature>
<keyword evidence="2" id="KW-0521">NADP</keyword>
<organism evidence="4 5">
    <name type="scientific">Mycolicibacterium fallax</name>
    <name type="common">Mycobacterium fallax</name>
    <dbReference type="NCBI Taxonomy" id="1793"/>
    <lineage>
        <taxon>Bacteria</taxon>
        <taxon>Bacillati</taxon>
        <taxon>Actinomycetota</taxon>
        <taxon>Actinomycetes</taxon>
        <taxon>Mycobacteriales</taxon>
        <taxon>Mycobacteriaceae</taxon>
        <taxon>Mycolicibacterium</taxon>
    </lineage>
</organism>
<evidence type="ECO:0000256" key="1">
    <source>
        <dbReference type="ARBA" id="ARBA00010944"/>
    </source>
</evidence>
<comment type="function">
    <text evidence="2">Catalyzes the reduction of dTDP-6-deoxy-L-lyxo-4-hexulose to yield dTDP-L-rhamnose.</text>
</comment>
<dbReference type="GO" id="GO:0008831">
    <property type="term" value="F:dTDP-4-dehydrorhamnose reductase activity"/>
    <property type="evidence" value="ECO:0007669"/>
    <property type="project" value="UniProtKB-EC"/>
</dbReference>
<dbReference type="Pfam" id="PF04321">
    <property type="entry name" value="RmlD_sub_bind"/>
    <property type="match status" value="1"/>
</dbReference>
<dbReference type="UniPathway" id="UPA00124"/>
<dbReference type="STRING" id="1793.AWC04_08995"/>
<accession>A0A1X1RF44</accession>
<dbReference type="PANTHER" id="PTHR10491:SF4">
    <property type="entry name" value="METHIONINE ADENOSYLTRANSFERASE 2 SUBUNIT BETA"/>
    <property type="match status" value="1"/>
</dbReference>
<keyword evidence="5" id="KW-1185">Reference proteome</keyword>
<evidence type="ECO:0000256" key="2">
    <source>
        <dbReference type="RuleBase" id="RU364082"/>
    </source>
</evidence>
<dbReference type="EC" id="1.1.1.133" evidence="2"/>
<dbReference type="AlphaFoldDB" id="A0A1X1RF44"/>
<name>A0A1X1RF44_MYCFA</name>
<reference evidence="4 5" key="1">
    <citation type="submission" date="2016-01" db="EMBL/GenBank/DDBJ databases">
        <title>The new phylogeny of the genus Mycobacterium.</title>
        <authorList>
            <person name="Tarcisio F."/>
            <person name="Conor M."/>
            <person name="Antonella G."/>
            <person name="Elisabetta G."/>
            <person name="Giulia F.S."/>
            <person name="Sara T."/>
            <person name="Anna F."/>
            <person name="Clotilde B."/>
            <person name="Roberto B."/>
            <person name="Veronica D.S."/>
            <person name="Fabio R."/>
            <person name="Monica P."/>
            <person name="Olivier J."/>
            <person name="Enrico T."/>
            <person name="Nicola S."/>
        </authorList>
    </citation>
    <scope>NUCLEOTIDE SEQUENCE [LARGE SCALE GENOMIC DNA]</scope>
    <source>
        <strain evidence="4 5">DSM 44179</strain>
    </source>
</reference>
<comment type="caution">
    <text evidence="4">The sequence shown here is derived from an EMBL/GenBank/DDBJ whole genome shotgun (WGS) entry which is preliminary data.</text>
</comment>
<dbReference type="EMBL" id="LQOJ01000031">
    <property type="protein sequence ID" value="ORV04277.1"/>
    <property type="molecule type" value="Genomic_DNA"/>
</dbReference>
<dbReference type="Gene3D" id="3.90.25.10">
    <property type="entry name" value="UDP-galactose 4-epimerase, domain 1"/>
    <property type="match status" value="1"/>
</dbReference>
<proteinExistence type="inferred from homology"/>
<sequence>MVTGAAGQVGRALVRAAVGRSVTGFTSAEWDITDPAAARDLIEPGDVLINCAAFTDVDGAEANPERARAVNAAGPEHLATACAAVGARLIHISTDYVFGGAPGRDRPYEPDDQPAPLSVYGRTKLDGERAVLAACPQARIVRTAWVYTGDDGGRDFVSVMRARARAGEVSEVVDDQIGSPTYVRDLVTALLTIVDLDVTMPIVHAANAGAVSRYRQARAVYAAAGADPKLVRPVPSARHPRPAARPGYSALGSVLSERAGLTRLRDWRAALDDALSGVGGPGHR</sequence>
<evidence type="ECO:0000313" key="5">
    <source>
        <dbReference type="Proteomes" id="UP000193484"/>
    </source>
</evidence>
<comment type="pathway">
    <text evidence="2">Carbohydrate biosynthesis; dTDP-L-rhamnose biosynthesis.</text>
</comment>
<dbReference type="InterPro" id="IPR005913">
    <property type="entry name" value="dTDP_dehydrorham_reduct"/>
</dbReference>
<protein>
    <recommendedName>
        <fullName evidence="2">dTDP-4-dehydrorhamnose reductase</fullName>
        <ecNumber evidence="2">1.1.1.133</ecNumber>
    </recommendedName>
</protein>
<keyword evidence="2" id="KW-0560">Oxidoreductase</keyword>
<dbReference type="GO" id="GO:0019305">
    <property type="term" value="P:dTDP-rhamnose biosynthetic process"/>
    <property type="evidence" value="ECO:0007669"/>
    <property type="project" value="UniProtKB-UniPathway"/>
</dbReference>
<gene>
    <name evidence="4" type="ORF">AWC04_08995</name>
</gene>
<dbReference type="InterPro" id="IPR036291">
    <property type="entry name" value="NAD(P)-bd_dom_sf"/>
</dbReference>
<comment type="similarity">
    <text evidence="1 2">Belongs to the dTDP-4-dehydrorhamnose reductase family.</text>
</comment>
<evidence type="ECO:0000259" key="3">
    <source>
        <dbReference type="Pfam" id="PF04321"/>
    </source>
</evidence>
<dbReference type="NCBIfam" id="TIGR01214">
    <property type="entry name" value="rmlD"/>
    <property type="match status" value="1"/>
</dbReference>
<dbReference type="SUPFAM" id="SSF51735">
    <property type="entry name" value="NAD(P)-binding Rossmann-fold domains"/>
    <property type="match status" value="1"/>
</dbReference>
<dbReference type="InterPro" id="IPR029903">
    <property type="entry name" value="RmlD-like-bd"/>
</dbReference>
<dbReference type="PANTHER" id="PTHR10491">
    <property type="entry name" value="DTDP-4-DEHYDRORHAMNOSE REDUCTASE"/>
    <property type="match status" value="1"/>
</dbReference>
<dbReference type="CDD" id="cd05254">
    <property type="entry name" value="dTDP_HR_like_SDR_e"/>
    <property type="match status" value="1"/>
</dbReference>